<evidence type="ECO:0000256" key="1">
    <source>
        <dbReference type="ARBA" id="ARBA00007228"/>
    </source>
</evidence>
<comment type="similarity">
    <text evidence="1">Belongs to the class IV-like SAM-binding methyltransferase superfamily. RNA methyltransferase TrmH family.</text>
</comment>
<evidence type="ECO:0000256" key="3">
    <source>
        <dbReference type="ARBA" id="ARBA00022679"/>
    </source>
</evidence>
<dbReference type="GO" id="GO:0003723">
    <property type="term" value="F:RNA binding"/>
    <property type="evidence" value="ECO:0007669"/>
    <property type="project" value="InterPro"/>
</dbReference>
<evidence type="ECO:0000259" key="4">
    <source>
        <dbReference type="SMART" id="SM00967"/>
    </source>
</evidence>
<dbReference type="NCBIfam" id="TIGR00186">
    <property type="entry name" value="rRNA_methyl_3"/>
    <property type="match status" value="1"/>
</dbReference>
<dbReference type="GO" id="GO:0005829">
    <property type="term" value="C:cytosol"/>
    <property type="evidence" value="ECO:0007669"/>
    <property type="project" value="TreeGrafter"/>
</dbReference>
<dbReference type="PANTHER" id="PTHR46429:SF1">
    <property type="entry name" value="23S RRNA (GUANOSINE-2'-O-)-METHYLTRANSFERASE RLMB"/>
    <property type="match status" value="1"/>
</dbReference>
<dbReference type="InterPro" id="IPR004441">
    <property type="entry name" value="rRNA_MeTrfase_TrmH"/>
</dbReference>
<dbReference type="Gene3D" id="3.30.1330.30">
    <property type="match status" value="1"/>
</dbReference>
<dbReference type="InterPro" id="IPR001537">
    <property type="entry name" value="SpoU_MeTrfase"/>
</dbReference>
<name>A0A133S5X2_9FIRM</name>
<accession>A0A133S5X2</accession>
<gene>
    <name evidence="5" type="ORF">HMPREF3233_00603</name>
</gene>
<dbReference type="InterPro" id="IPR013123">
    <property type="entry name" value="SpoU_subst-bd"/>
</dbReference>
<dbReference type="PANTHER" id="PTHR46429">
    <property type="entry name" value="23S RRNA (GUANOSINE-2'-O-)-METHYLTRANSFERASE RLMB"/>
    <property type="match status" value="1"/>
</dbReference>
<protein>
    <submittedName>
        <fullName evidence="5">RNA methyltransferase, TrmH family, group 3</fullName>
    </submittedName>
</protein>
<sequence>MDNYIVGRNAVKEALKAGRSIQRILVSDDKIKTGLSDIVGLAKSKGIEVRPTPVKQMNRYETDVPHQGVIAFVNAVEFKELGEVLQESNQEPPLLILTDGVEDPHNMGAIIRTAECVGATAVLIPKRHNAPINATVAKTSAGAVEQIPLVQVGNVAQTIKQLQKQGFWVLGAHMEGDRTLYEADLTIPTVLVIGNEGKGISRVVKEACDFLVTIPMYGNLNSLNASVAAAILMYEAVRQRTIKAK</sequence>
<dbReference type="GO" id="GO:0006396">
    <property type="term" value="P:RNA processing"/>
    <property type="evidence" value="ECO:0007669"/>
    <property type="project" value="InterPro"/>
</dbReference>
<dbReference type="EMBL" id="LRQT01000013">
    <property type="protein sequence ID" value="KXA65089.1"/>
    <property type="molecule type" value="Genomic_DNA"/>
</dbReference>
<evidence type="ECO:0000256" key="2">
    <source>
        <dbReference type="ARBA" id="ARBA00022603"/>
    </source>
</evidence>
<organism evidence="5">
    <name type="scientific">Veillonella atypica</name>
    <dbReference type="NCBI Taxonomy" id="39777"/>
    <lineage>
        <taxon>Bacteria</taxon>
        <taxon>Bacillati</taxon>
        <taxon>Bacillota</taxon>
        <taxon>Negativicutes</taxon>
        <taxon>Veillonellales</taxon>
        <taxon>Veillonellaceae</taxon>
        <taxon>Veillonella</taxon>
    </lineage>
</organism>
<evidence type="ECO:0000313" key="5">
    <source>
        <dbReference type="EMBL" id="KXA65089.1"/>
    </source>
</evidence>
<dbReference type="RefSeq" id="WP_060807342.1">
    <property type="nucleotide sequence ID" value="NZ_JAPVYA010000058.1"/>
</dbReference>
<dbReference type="InterPro" id="IPR029028">
    <property type="entry name" value="Alpha/beta_knot_MTases"/>
</dbReference>
<keyword evidence="3 5" id="KW-0808">Transferase</keyword>
<keyword evidence="2 5" id="KW-0489">Methyltransferase</keyword>
<dbReference type="SMART" id="SM00967">
    <property type="entry name" value="SpoU_sub_bind"/>
    <property type="match status" value="1"/>
</dbReference>
<reference evidence="5 6" key="1">
    <citation type="submission" date="2016-01" db="EMBL/GenBank/DDBJ databases">
        <authorList>
            <person name="Oliw E.H."/>
        </authorList>
    </citation>
    <scope>NUCLEOTIDE SEQUENCE [LARGE SCALE GENOMIC DNA]</scope>
    <source>
        <strain evidence="5 6">CMW7756B</strain>
    </source>
</reference>
<dbReference type="Proteomes" id="UP000070226">
    <property type="component" value="Unassembled WGS sequence"/>
</dbReference>
<dbReference type="Pfam" id="PF08032">
    <property type="entry name" value="SpoU_sub_bind"/>
    <property type="match status" value="1"/>
</dbReference>
<dbReference type="GO" id="GO:0032259">
    <property type="term" value="P:methylation"/>
    <property type="evidence" value="ECO:0007669"/>
    <property type="project" value="UniProtKB-KW"/>
</dbReference>
<dbReference type="STRING" id="39777.B7L28_04950"/>
<dbReference type="GO" id="GO:0008173">
    <property type="term" value="F:RNA methyltransferase activity"/>
    <property type="evidence" value="ECO:0007669"/>
    <property type="project" value="InterPro"/>
</dbReference>
<dbReference type="Pfam" id="PF00588">
    <property type="entry name" value="SpoU_methylase"/>
    <property type="match status" value="1"/>
</dbReference>
<dbReference type="PATRIC" id="fig|39777.7.peg.592"/>
<dbReference type="SUPFAM" id="SSF55315">
    <property type="entry name" value="L30e-like"/>
    <property type="match status" value="1"/>
</dbReference>
<dbReference type="InterPro" id="IPR029064">
    <property type="entry name" value="Ribosomal_eL30-like_sf"/>
</dbReference>
<dbReference type="SUPFAM" id="SSF75217">
    <property type="entry name" value="alpha/beta knot"/>
    <property type="match status" value="1"/>
</dbReference>
<dbReference type="Gene3D" id="3.40.1280.10">
    <property type="match status" value="1"/>
</dbReference>
<dbReference type="InterPro" id="IPR029026">
    <property type="entry name" value="tRNA_m1G_MTases_N"/>
</dbReference>
<dbReference type="AlphaFoldDB" id="A0A133S5X2"/>
<proteinExistence type="inferred from homology"/>
<comment type="caution">
    <text evidence="5">The sequence shown here is derived from an EMBL/GenBank/DDBJ whole genome shotgun (WGS) entry which is preliminary data.</text>
</comment>
<dbReference type="CDD" id="cd18103">
    <property type="entry name" value="SpoU-like_RlmB"/>
    <property type="match status" value="1"/>
</dbReference>
<dbReference type="FunFam" id="3.40.1280.10:FF:000008">
    <property type="entry name" value="Group 3 RNA methyltransferase TrmH"/>
    <property type="match status" value="1"/>
</dbReference>
<feature type="domain" description="RNA 2-O ribose methyltransferase substrate binding" evidence="4">
    <location>
        <begin position="4"/>
        <end position="79"/>
    </location>
</feature>
<evidence type="ECO:0000313" key="6">
    <source>
        <dbReference type="Proteomes" id="UP000070226"/>
    </source>
</evidence>